<sequence length="146" mass="15901">MVTASPRRREEVTALLAWASGWAHRRGDVAGLLLVGSWARDAARDDSDVDMILLSDDPTLYNAALLTAQEPLTSLIANRVWGPVTEWRFRSKSGLEIELGVASPEWARTSPVDAGTRRVVSDGVRTLYDPRGLIADLIAECAPTDS</sequence>
<evidence type="ECO:0000313" key="3">
    <source>
        <dbReference type="Proteomes" id="UP000578077"/>
    </source>
</evidence>
<dbReference type="Proteomes" id="UP000578077">
    <property type="component" value="Unassembled WGS sequence"/>
</dbReference>
<dbReference type="InterPro" id="IPR002934">
    <property type="entry name" value="Polymerase_NTP_transf_dom"/>
</dbReference>
<gene>
    <name evidence="2" type="ORF">HNR25_000290</name>
</gene>
<keyword evidence="3" id="KW-1185">Reference proteome</keyword>
<dbReference type="AlphaFoldDB" id="A0A841E5H2"/>
<keyword evidence="2" id="KW-0808">Transferase</keyword>
<feature type="domain" description="Polymerase nucleotidyl transferase" evidence="1">
    <location>
        <begin position="27"/>
        <end position="60"/>
    </location>
</feature>
<name>A0A841E5H2_9ACTN</name>
<dbReference type="Pfam" id="PF01909">
    <property type="entry name" value="NTP_transf_2"/>
    <property type="match status" value="1"/>
</dbReference>
<dbReference type="GO" id="GO:0016779">
    <property type="term" value="F:nucleotidyltransferase activity"/>
    <property type="evidence" value="ECO:0007669"/>
    <property type="project" value="InterPro"/>
</dbReference>
<protein>
    <submittedName>
        <fullName evidence="2">Putative nucleotidyltransferase</fullName>
    </submittedName>
</protein>
<dbReference type="CDD" id="cd05403">
    <property type="entry name" value="NT_KNTase_like"/>
    <property type="match status" value="1"/>
</dbReference>
<dbReference type="SUPFAM" id="SSF81301">
    <property type="entry name" value="Nucleotidyltransferase"/>
    <property type="match status" value="1"/>
</dbReference>
<dbReference type="RefSeq" id="WP_184632754.1">
    <property type="nucleotide sequence ID" value="NZ_BAABKT010000006.1"/>
</dbReference>
<dbReference type="EMBL" id="JACHLY010000001">
    <property type="protein sequence ID" value="MBB5996539.1"/>
    <property type="molecule type" value="Genomic_DNA"/>
</dbReference>
<comment type="caution">
    <text evidence="2">The sequence shown here is derived from an EMBL/GenBank/DDBJ whole genome shotgun (WGS) entry which is preliminary data.</text>
</comment>
<dbReference type="Gene3D" id="3.30.460.10">
    <property type="entry name" value="Beta Polymerase, domain 2"/>
    <property type="match status" value="1"/>
</dbReference>
<dbReference type="InterPro" id="IPR043519">
    <property type="entry name" value="NT_sf"/>
</dbReference>
<evidence type="ECO:0000259" key="1">
    <source>
        <dbReference type="Pfam" id="PF01909"/>
    </source>
</evidence>
<evidence type="ECO:0000313" key="2">
    <source>
        <dbReference type="EMBL" id="MBB5996539.1"/>
    </source>
</evidence>
<reference evidence="2 3" key="1">
    <citation type="submission" date="2020-08" db="EMBL/GenBank/DDBJ databases">
        <title>Sequencing the genomes of 1000 actinobacteria strains.</title>
        <authorList>
            <person name="Klenk H.-P."/>
        </authorList>
    </citation>
    <scope>NUCLEOTIDE SEQUENCE [LARGE SCALE GENOMIC DNA]</scope>
    <source>
        <strain evidence="2 3">DSM 44593</strain>
    </source>
</reference>
<accession>A0A841E5H2</accession>
<proteinExistence type="predicted"/>
<organism evidence="2 3">
    <name type="scientific">Streptomonospora salina</name>
    <dbReference type="NCBI Taxonomy" id="104205"/>
    <lineage>
        <taxon>Bacteria</taxon>
        <taxon>Bacillati</taxon>
        <taxon>Actinomycetota</taxon>
        <taxon>Actinomycetes</taxon>
        <taxon>Streptosporangiales</taxon>
        <taxon>Nocardiopsidaceae</taxon>
        <taxon>Streptomonospora</taxon>
    </lineage>
</organism>